<dbReference type="SUPFAM" id="SSF53335">
    <property type="entry name" value="S-adenosyl-L-methionine-dependent methyltransferases"/>
    <property type="match status" value="1"/>
</dbReference>
<dbReference type="GO" id="GO:0032259">
    <property type="term" value="P:methylation"/>
    <property type="evidence" value="ECO:0007669"/>
    <property type="project" value="UniProtKB-KW"/>
</dbReference>
<keyword evidence="1" id="KW-0489">Methyltransferase</keyword>
<organism evidence="1 2">
    <name type="scientific">Rhizobium phaseoli</name>
    <dbReference type="NCBI Taxonomy" id="396"/>
    <lineage>
        <taxon>Bacteria</taxon>
        <taxon>Pseudomonadati</taxon>
        <taxon>Pseudomonadota</taxon>
        <taxon>Alphaproteobacteria</taxon>
        <taxon>Hyphomicrobiales</taxon>
        <taxon>Rhizobiaceae</taxon>
        <taxon>Rhizobium/Agrobacterium group</taxon>
        <taxon>Rhizobium</taxon>
    </lineage>
</organism>
<evidence type="ECO:0000313" key="1">
    <source>
        <dbReference type="EMBL" id="ANL88387.1"/>
    </source>
</evidence>
<dbReference type="Gene3D" id="3.40.50.150">
    <property type="entry name" value="Vaccinia Virus protein VP39"/>
    <property type="match status" value="1"/>
</dbReference>
<reference evidence="1 2" key="1">
    <citation type="submission" date="2015-11" db="EMBL/GenBank/DDBJ databases">
        <title>The limits of bacterial species coexistence and the symbiotic plasmid transference in sympatric Rhizobium populations.</title>
        <authorList>
            <person name="Perez-Carrascal O.M."/>
            <person name="VanInsberghe D."/>
            <person name="Juarez S."/>
            <person name="Polz M.F."/>
            <person name="Vinuesa P."/>
            <person name="Gonzalez V."/>
        </authorList>
    </citation>
    <scope>NUCLEOTIDE SEQUENCE [LARGE SCALE GENOMIC DNA]</scope>
    <source>
        <strain evidence="1 2">N771</strain>
        <plasmid evidence="1 2">pRphaN771e</plasmid>
    </source>
</reference>
<protein>
    <submittedName>
        <fullName evidence="1">SAM-dependent methyltransferase protein</fullName>
    </submittedName>
</protein>
<name>A0ABM6CJ90_9HYPH</name>
<dbReference type="Proteomes" id="UP000078551">
    <property type="component" value="Plasmid pRphaN771e"/>
</dbReference>
<keyword evidence="2" id="KW-1185">Reference proteome</keyword>
<keyword evidence="1" id="KW-0808">Transferase</keyword>
<keyword evidence="1" id="KW-0614">Plasmid</keyword>
<proteinExistence type="predicted"/>
<dbReference type="EMBL" id="CP013573">
    <property type="protein sequence ID" value="ANL88387.1"/>
    <property type="molecule type" value="Genomic_DNA"/>
</dbReference>
<accession>A0ABM6CJ90</accession>
<dbReference type="GO" id="GO:0008168">
    <property type="term" value="F:methyltransferase activity"/>
    <property type="evidence" value="ECO:0007669"/>
    <property type="project" value="UniProtKB-KW"/>
</dbReference>
<evidence type="ECO:0000313" key="2">
    <source>
        <dbReference type="Proteomes" id="UP000078551"/>
    </source>
</evidence>
<geneLocation type="plasmid" evidence="1 2">
    <name>pRphaN771e</name>
</geneLocation>
<sequence>MLNARSRGLEMARSLVLDGESLVAPGEIRRAARRFAAPKPGELVVAKAELALSLDVSMRQFKSGVEPGVIIERLTDALHQLRRRFHADVWDVIVPIAQSHPVAHYLHQDPLTRWSFEKPRGYSGDARLLDFIYGRPEIEDAVASSSHLGRSIYAYTRNASSSVAVRERRDILARRVDQIASVQPGSTEILAIASGHLREGPLSRALGTGSIKRWVALDQDPMSVGTVARDFAGTSVEAVNGSVKSLLGGRQALGMFDFVYAAGLYDYLPDAVAIKLTRKCLGMLKPGGTFLFANFSPETDVDGYMETFMNWALLLRSEREMDSIAHESVRGTDAEVSVWSGSNRSIVYCEIERKS</sequence>
<dbReference type="InterPro" id="IPR029063">
    <property type="entry name" value="SAM-dependent_MTases_sf"/>
</dbReference>
<gene>
    <name evidence="1" type="ORF">AMC81_PE00139</name>
</gene>